<evidence type="ECO:0000313" key="4">
    <source>
        <dbReference type="EMBL" id="MFC4543372.1"/>
    </source>
</evidence>
<sequence length="181" mass="19108">MSDSNRDDRRTDSPTDATDDRTTKTGADVDSGTGVGDRDDPGRDHRDESTRIASEERRRKTSLVSLIVAVLGAWVAVSVLIYDVAAATLWNNLLVGAVVFIAAGYNYYRLTNDVPLSVGGAALVALLGIWLIIAPALLGMGTGAFWSTLVTGLLIAGLAGYNAYEAREARTVATEPEPGAP</sequence>
<dbReference type="InterPro" id="IPR005530">
    <property type="entry name" value="SPW"/>
</dbReference>
<evidence type="ECO:0000313" key="5">
    <source>
        <dbReference type="Proteomes" id="UP001595898"/>
    </source>
</evidence>
<protein>
    <submittedName>
        <fullName evidence="4">SPW repeat protein</fullName>
    </submittedName>
</protein>
<gene>
    <name evidence="4" type="ORF">ACFO5R_15690</name>
</gene>
<evidence type="ECO:0000256" key="1">
    <source>
        <dbReference type="SAM" id="MobiDB-lite"/>
    </source>
</evidence>
<feature type="compositionally biased region" description="Basic and acidic residues" evidence="1">
    <location>
        <begin position="36"/>
        <end position="54"/>
    </location>
</feature>
<feature type="transmembrane region" description="Helical" evidence="2">
    <location>
        <begin position="120"/>
        <end position="138"/>
    </location>
</feature>
<feature type="region of interest" description="Disordered" evidence="1">
    <location>
        <begin position="1"/>
        <end position="54"/>
    </location>
</feature>
<dbReference type="AlphaFoldDB" id="A0ABD5PS59"/>
<evidence type="ECO:0000259" key="3">
    <source>
        <dbReference type="Pfam" id="PF03779"/>
    </source>
</evidence>
<feature type="compositionally biased region" description="Basic and acidic residues" evidence="1">
    <location>
        <begin position="1"/>
        <end position="23"/>
    </location>
</feature>
<organism evidence="4 5">
    <name type="scientific">Halosolutus amylolyticus</name>
    <dbReference type="NCBI Taxonomy" id="2932267"/>
    <lineage>
        <taxon>Archaea</taxon>
        <taxon>Methanobacteriati</taxon>
        <taxon>Methanobacteriota</taxon>
        <taxon>Stenosarchaea group</taxon>
        <taxon>Halobacteria</taxon>
        <taxon>Halobacteriales</taxon>
        <taxon>Natrialbaceae</taxon>
        <taxon>Halosolutus</taxon>
    </lineage>
</organism>
<comment type="caution">
    <text evidence="4">The sequence shown here is derived from an EMBL/GenBank/DDBJ whole genome shotgun (WGS) entry which is preliminary data.</text>
</comment>
<dbReference type="EMBL" id="JBHSFA010000007">
    <property type="protein sequence ID" value="MFC4543372.1"/>
    <property type="molecule type" value="Genomic_DNA"/>
</dbReference>
<feature type="domain" description="SPW repeat-containing integral membrane" evidence="3">
    <location>
        <begin position="65"/>
        <end position="159"/>
    </location>
</feature>
<keyword evidence="2" id="KW-1133">Transmembrane helix</keyword>
<feature type="transmembrane region" description="Helical" evidence="2">
    <location>
        <begin position="63"/>
        <end position="82"/>
    </location>
</feature>
<evidence type="ECO:0000256" key="2">
    <source>
        <dbReference type="SAM" id="Phobius"/>
    </source>
</evidence>
<keyword evidence="5" id="KW-1185">Reference proteome</keyword>
<dbReference type="Proteomes" id="UP001595898">
    <property type="component" value="Unassembled WGS sequence"/>
</dbReference>
<feature type="transmembrane region" description="Helical" evidence="2">
    <location>
        <begin position="88"/>
        <end position="108"/>
    </location>
</feature>
<keyword evidence="2" id="KW-0812">Transmembrane</keyword>
<dbReference type="Pfam" id="PF03779">
    <property type="entry name" value="SPW"/>
    <property type="match status" value="1"/>
</dbReference>
<accession>A0ABD5PS59</accession>
<dbReference type="RefSeq" id="WP_250139952.1">
    <property type="nucleotide sequence ID" value="NZ_JALIQP010000002.1"/>
</dbReference>
<feature type="transmembrane region" description="Helical" evidence="2">
    <location>
        <begin position="144"/>
        <end position="164"/>
    </location>
</feature>
<reference evidence="4 5" key="1">
    <citation type="journal article" date="2019" name="Int. J. Syst. Evol. Microbiol.">
        <title>The Global Catalogue of Microorganisms (GCM) 10K type strain sequencing project: providing services to taxonomists for standard genome sequencing and annotation.</title>
        <authorList>
            <consortium name="The Broad Institute Genomics Platform"/>
            <consortium name="The Broad Institute Genome Sequencing Center for Infectious Disease"/>
            <person name="Wu L."/>
            <person name="Ma J."/>
        </authorList>
    </citation>
    <scope>NUCLEOTIDE SEQUENCE [LARGE SCALE GENOMIC DNA]</scope>
    <source>
        <strain evidence="4 5">WLHS5</strain>
    </source>
</reference>
<proteinExistence type="predicted"/>
<keyword evidence="2" id="KW-0472">Membrane</keyword>
<name>A0ABD5PS59_9EURY</name>